<accession>A0AAE9JTH9</accession>
<feature type="transmembrane region" description="Helical" evidence="1">
    <location>
        <begin position="77"/>
        <end position="93"/>
    </location>
</feature>
<feature type="transmembrane region" description="Helical" evidence="1">
    <location>
        <begin position="47"/>
        <end position="65"/>
    </location>
</feature>
<feature type="transmembrane region" description="Helical" evidence="1">
    <location>
        <begin position="100"/>
        <end position="120"/>
    </location>
</feature>
<evidence type="ECO:0000256" key="1">
    <source>
        <dbReference type="SAM" id="Phobius"/>
    </source>
</evidence>
<evidence type="ECO:0000313" key="3">
    <source>
        <dbReference type="EMBL" id="UMM43994.1"/>
    </source>
</evidence>
<feature type="transmembrane region" description="Helical" evidence="1">
    <location>
        <begin position="132"/>
        <end position="150"/>
    </location>
</feature>
<keyword evidence="4" id="KW-1185">Reference proteome</keyword>
<reference evidence="3 4" key="1">
    <citation type="submission" date="2022-04" db="EMBL/GenBank/DDBJ databases">
        <title>Chromosome-level reference genomes for two strains of Caenorhabditis briggsae: an improved platform for comparative genomics.</title>
        <authorList>
            <person name="Stevens L."/>
            <person name="Andersen E."/>
        </authorList>
    </citation>
    <scope>NUCLEOTIDE SEQUENCE [LARGE SCALE GENOMIC DNA]</scope>
    <source>
        <strain evidence="3">VX34</strain>
        <tissue evidence="3">Whole-organism</tissue>
    </source>
</reference>
<protein>
    <submittedName>
        <fullName evidence="3">Uncharacterized protein</fullName>
    </submittedName>
</protein>
<proteinExistence type="predicted"/>
<evidence type="ECO:0000256" key="2">
    <source>
        <dbReference type="SAM" id="SignalP"/>
    </source>
</evidence>
<feature type="signal peptide" evidence="2">
    <location>
        <begin position="1"/>
        <end position="19"/>
    </location>
</feature>
<sequence length="151" mass="17400">MDRCLKWILLMTAFTMALGHPCLHKLSVKEGRLGIRRGFVRSPSRSFDTALFFFTLSILLISYAIDGHPNRRYRPLLRVLMAIHYLLIAFLCQRLNSTDILCTIAIATYFCAIHIFNLLTDYLTVSKELTRTIGISAIVFVILRFADYLYC</sequence>
<keyword evidence="2" id="KW-0732">Signal</keyword>
<name>A0AAE9JTH9_CAEBR</name>
<keyword evidence="1" id="KW-1133">Transmembrane helix</keyword>
<keyword evidence="1" id="KW-0472">Membrane</keyword>
<dbReference type="EMBL" id="CP092625">
    <property type="protein sequence ID" value="UMM43994.1"/>
    <property type="molecule type" value="Genomic_DNA"/>
</dbReference>
<organism evidence="3 4">
    <name type="scientific">Caenorhabditis briggsae</name>
    <dbReference type="NCBI Taxonomy" id="6238"/>
    <lineage>
        <taxon>Eukaryota</taxon>
        <taxon>Metazoa</taxon>
        <taxon>Ecdysozoa</taxon>
        <taxon>Nematoda</taxon>
        <taxon>Chromadorea</taxon>
        <taxon>Rhabditida</taxon>
        <taxon>Rhabditina</taxon>
        <taxon>Rhabditomorpha</taxon>
        <taxon>Rhabditoidea</taxon>
        <taxon>Rhabditidae</taxon>
        <taxon>Peloderinae</taxon>
        <taxon>Caenorhabditis</taxon>
    </lineage>
</organism>
<gene>
    <name evidence="3" type="ORF">L5515_019279</name>
</gene>
<keyword evidence="1" id="KW-0812">Transmembrane</keyword>
<dbReference type="Proteomes" id="UP000829354">
    <property type="component" value="Chromosome X"/>
</dbReference>
<dbReference type="AlphaFoldDB" id="A0AAE9JTH9"/>
<evidence type="ECO:0000313" key="4">
    <source>
        <dbReference type="Proteomes" id="UP000829354"/>
    </source>
</evidence>
<feature type="chain" id="PRO_5041974088" evidence="2">
    <location>
        <begin position="20"/>
        <end position="151"/>
    </location>
</feature>